<evidence type="ECO:0000256" key="5">
    <source>
        <dbReference type="SAM" id="MobiDB-lite"/>
    </source>
</evidence>
<dbReference type="PANTHER" id="PTHR31009">
    <property type="entry name" value="S-ADENOSYL-L-METHIONINE:CARBOXYL METHYLTRANSFERASE FAMILY PROTEIN"/>
    <property type="match status" value="1"/>
</dbReference>
<dbReference type="GeneID" id="116212006"/>
<sequence length="370" mass="41009">MIMDSSFAMKGGDGPTSYSQNSSFQGSISDQAKALLVKGIQQNIVLPTDPNGTMHRTFRIADLGCSVGPNTIACVQTIMEAVKAKYKAEGIQLETLEFQVFFNDQVSSDFNTLFQTFLQDRSYTVAGVPGSFHGKLFPKASMNVMHSSMALHWLSEVPKEVKRPESPAWNKGKITYSESAPEVIEAFSTQFQRDLEEFFRQRSLETVDNGLLIILMPCRPDGTRPSESLFIQGNECLLGHLLVDMAKEGLLDEALIDSFNLSVFVPTAAEVREVAAKIECLSVEVVEKICLPRSLGPVFQNPGHLSRLMRAVTEDIIAKHFGPAASDLIYSRLPKKIEERSLESPPPPCLGNIERFENLFMLLRKNAVSN</sequence>
<evidence type="ECO:0000313" key="9">
    <source>
        <dbReference type="RefSeq" id="XP_031402435.1"/>
    </source>
</evidence>
<evidence type="ECO:0000313" key="8">
    <source>
        <dbReference type="Proteomes" id="UP000515151"/>
    </source>
</evidence>
<keyword evidence="2" id="KW-0808">Transferase</keyword>
<dbReference type="OrthoDB" id="1523883at2759"/>
<keyword evidence="1" id="KW-0489">Methyltransferase</keyword>
<dbReference type="Proteomes" id="UP000515151">
    <property type="component" value="Chromosome 6"/>
</dbReference>
<dbReference type="GO" id="GO:0046872">
    <property type="term" value="F:metal ion binding"/>
    <property type="evidence" value="ECO:0007669"/>
    <property type="project" value="UniProtKB-KW"/>
</dbReference>
<dbReference type="Proteomes" id="UP000197138">
    <property type="component" value="Unassembled WGS sequence"/>
</dbReference>
<protein>
    <submittedName>
        <fullName evidence="9">Loganic acid O-methyltransferase-like</fullName>
    </submittedName>
</protein>
<reference evidence="6" key="2">
    <citation type="submission" date="2017-06" db="EMBL/GenBank/DDBJ databases">
        <title>The pomegranate genome and the genomics of punicalagin biosynthesis.</title>
        <authorList>
            <person name="Xu C."/>
        </authorList>
    </citation>
    <scope>NUCLEOTIDE SEQUENCE [LARGE SCALE GENOMIC DNA]</scope>
    <source>
        <tissue evidence="6">Fresh leaf</tissue>
    </source>
</reference>
<evidence type="ECO:0000313" key="7">
    <source>
        <dbReference type="Proteomes" id="UP000197138"/>
    </source>
</evidence>
<evidence type="ECO:0000256" key="4">
    <source>
        <dbReference type="ARBA" id="ARBA00022842"/>
    </source>
</evidence>
<evidence type="ECO:0000256" key="3">
    <source>
        <dbReference type="ARBA" id="ARBA00022723"/>
    </source>
</evidence>
<organism evidence="6 7">
    <name type="scientific">Punica granatum</name>
    <name type="common">Pomegranate</name>
    <dbReference type="NCBI Taxonomy" id="22663"/>
    <lineage>
        <taxon>Eukaryota</taxon>
        <taxon>Viridiplantae</taxon>
        <taxon>Streptophyta</taxon>
        <taxon>Embryophyta</taxon>
        <taxon>Tracheophyta</taxon>
        <taxon>Spermatophyta</taxon>
        <taxon>Magnoliopsida</taxon>
        <taxon>eudicotyledons</taxon>
        <taxon>Gunneridae</taxon>
        <taxon>Pentapetalae</taxon>
        <taxon>rosids</taxon>
        <taxon>malvids</taxon>
        <taxon>Myrtales</taxon>
        <taxon>Lythraceae</taxon>
        <taxon>Punica</taxon>
    </lineage>
</organism>
<dbReference type="AlphaFoldDB" id="A0A218XNL1"/>
<dbReference type="Gene3D" id="3.40.50.150">
    <property type="entry name" value="Vaccinia Virus protein VP39"/>
    <property type="match status" value="1"/>
</dbReference>
<dbReference type="EMBL" id="MTKT01001090">
    <property type="protein sequence ID" value="OWM86259.1"/>
    <property type="molecule type" value="Genomic_DNA"/>
</dbReference>
<reference evidence="7" key="1">
    <citation type="journal article" date="2017" name="Plant J.">
        <title>The pomegranate (Punica granatum L.) genome and the genomics of punicalagin biosynthesis.</title>
        <authorList>
            <person name="Qin G."/>
            <person name="Xu C."/>
            <person name="Ming R."/>
            <person name="Tang H."/>
            <person name="Guyot R."/>
            <person name="Kramer E.M."/>
            <person name="Hu Y."/>
            <person name="Yi X."/>
            <person name="Qi Y."/>
            <person name="Xu X."/>
            <person name="Gao Z."/>
            <person name="Pan H."/>
            <person name="Jian J."/>
            <person name="Tian Y."/>
            <person name="Yue Z."/>
            <person name="Xu Y."/>
        </authorList>
    </citation>
    <scope>NUCLEOTIDE SEQUENCE [LARGE SCALE GENOMIC DNA]</scope>
    <source>
        <strain evidence="7">cv. Dabenzi</strain>
    </source>
</reference>
<dbReference type="GO" id="GO:0032259">
    <property type="term" value="P:methylation"/>
    <property type="evidence" value="ECO:0007669"/>
    <property type="project" value="UniProtKB-KW"/>
</dbReference>
<dbReference type="Gene3D" id="1.10.1200.270">
    <property type="entry name" value="Methyltransferase, alpha-helical capping domain"/>
    <property type="match status" value="1"/>
</dbReference>
<keyword evidence="8" id="KW-1185">Reference proteome</keyword>
<proteinExistence type="predicted"/>
<accession>A0A218XNL1</accession>
<gene>
    <name evidence="9" type="primary">LOC116212006</name>
    <name evidence="6" type="ORF">CDL15_Pgr011083</name>
</gene>
<reference evidence="8" key="3">
    <citation type="journal article" date="2020" name="Plant Biotechnol. J.">
        <title>The pomegranate (Punica granatum L.) draft genome dissects genetic divergence between soft- and hard-seeded cultivars.</title>
        <authorList>
            <person name="Luo X."/>
            <person name="Li H."/>
            <person name="Wu Z."/>
            <person name="Yao W."/>
            <person name="Zhao P."/>
            <person name="Cao D."/>
            <person name="Yu H."/>
            <person name="Li K."/>
            <person name="Poudel K."/>
            <person name="Zhao D."/>
            <person name="Zhang F."/>
            <person name="Xia X."/>
            <person name="Chen L."/>
            <person name="Wang Q."/>
            <person name="Jing D."/>
            <person name="Cao S."/>
        </authorList>
    </citation>
    <scope>NUCLEOTIDE SEQUENCE [LARGE SCALE GENOMIC DNA]</scope>
</reference>
<dbReference type="InterPro" id="IPR029063">
    <property type="entry name" value="SAM-dependent_MTases_sf"/>
</dbReference>
<dbReference type="RefSeq" id="XP_031402435.1">
    <property type="nucleotide sequence ID" value="XM_031546575.1"/>
</dbReference>
<dbReference type="Pfam" id="PF03492">
    <property type="entry name" value="Methyltransf_7"/>
    <property type="match status" value="1"/>
</dbReference>
<dbReference type="SUPFAM" id="SSF53335">
    <property type="entry name" value="S-adenosyl-L-methionine-dependent methyltransferases"/>
    <property type="match status" value="1"/>
</dbReference>
<name>A0A218XNL1_PUNGR</name>
<reference evidence="9" key="4">
    <citation type="submission" date="2025-04" db="UniProtKB">
        <authorList>
            <consortium name="RefSeq"/>
        </authorList>
    </citation>
    <scope>IDENTIFICATION</scope>
    <source>
        <tissue evidence="9">Leaf</tissue>
    </source>
</reference>
<evidence type="ECO:0000256" key="2">
    <source>
        <dbReference type="ARBA" id="ARBA00022679"/>
    </source>
</evidence>
<keyword evidence="3" id="KW-0479">Metal-binding</keyword>
<keyword evidence="4" id="KW-0460">Magnesium</keyword>
<dbReference type="GO" id="GO:0008168">
    <property type="term" value="F:methyltransferase activity"/>
    <property type="evidence" value="ECO:0007669"/>
    <property type="project" value="UniProtKB-KW"/>
</dbReference>
<evidence type="ECO:0000256" key="1">
    <source>
        <dbReference type="ARBA" id="ARBA00022603"/>
    </source>
</evidence>
<evidence type="ECO:0000313" key="6">
    <source>
        <dbReference type="EMBL" id="OWM86259.1"/>
    </source>
</evidence>
<feature type="region of interest" description="Disordered" evidence="5">
    <location>
        <begin position="1"/>
        <end position="24"/>
    </location>
</feature>
<dbReference type="InterPro" id="IPR042086">
    <property type="entry name" value="MeTrfase_capping"/>
</dbReference>
<dbReference type="InterPro" id="IPR005299">
    <property type="entry name" value="MeTrfase_7"/>
</dbReference>